<evidence type="ECO:0000256" key="1">
    <source>
        <dbReference type="SAM" id="MobiDB-lite"/>
    </source>
</evidence>
<evidence type="ECO:0000313" key="3">
    <source>
        <dbReference type="Proteomes" id="UP000244077"/>
    </source>
</evidence>
<protein>
    <submittedName>
        <fullName evidence="2">Uncharacterized protein</fullName>
    </submittedName>
</protein>
<name>A0A2T5H9S9_9RHOB</name>
<dbReference type="EMBL" id="QAOH01000015">
    <property type="protein sequence ID" value="PTQ68348.1"/>
    <property type="molecule type" value="Genomic_DNA"/>
</dbReference>
<dbReference type="Proteomes" id="UP000244077">
    <property type="component" value="Unassembled WGS sequence"/>
</dbReference>
<keyword evidence="3" id="KW-1185">Reference proteome</keyword>
<sequence length="82" mass="9294">MHLSFGICCETKEPNWHKRHRQNAKENAPKAARLLGQAHGEERDQKGRTSAKTTFSGAPEKMSLMARSYLFHEITARFPATP</sequence>
<organism evidence="2 3">
    <name type="scientific">Celeribacter persicus</name>
    <dbReference type="NCBI Taxonomy" id="1651082"/>
    <lineage>
        <taxon>Bacteria</taxon>
        <taxon>Pseudomonadati</taxon>
        <taxon>Pseudomonadota</taxon>
        <taxon>Alphaproteobacteria</taxon>
        <taxon>Rhodobacterales</taxon>
        <taxon>Roseobacteraceae</taxon>
        <taxon>Celeribacter</taxon>
    </lineage>
</organism>
<proteinExistence type="predicted"/>
<reference evidence="2 3" key="1">
    <citation type="submission" date="2018-04" db="EMBL/GenBank/DDBJ databases">
        <title>Genomic Encyclopedia of Archaeal and Bacterial Type Strains, Phase II (KMG-II): from individual species to whole genera.</title>
        <authorList>
            <person name="Goeker M."/>
        </authorList>
    </citation>
    <scope>NUCLEOTIDE SEQUENCE [LARGE SCALE GENOMIC DNA]</scope>
    <source>
        <strain evidence="2 3">DSM 100434</strain>
    </source>
</reference>
<evidence type="ECO:0000313" key="2">
    <source>
        <dbReference type="EMBL" id="PTQ68348.1"/>
    </source>
</evidence>
<feature type="region of interest" description="Disordered" evidence="1">
    <location>
        <begin position="36"/>
        <end position="58"/>
    </location>
</feature>
<gene>
    <name evidence="2" type="ORF">C8N42_11560</name>
</gene>
<accession>A0A2T5H9S9</accession>
<comment type="caution">
    <text evidence="2">The sequence shown here is derived from an EMBL/GenBank/DDBJ whole genome shotgun (WGS) entry which is preliminary data.</text>
</comment>
<dbReference type="AlphaFoldDB" id="A0A2T5H9S9"/>